<protein>
    <submittedName>
        <fullName evidence="8">Uncharacterized protein</fullName>
    </submittedName>
</protein>
<evidence type="ECO:0000256" key="1">
    <source>
        <dbReference type="ARBA" id="ARBA00004141"/>
    </source>
</evidence>
<dbReference type="PANTHER" id="PTHR36838">
    <property type="entry name" value="AUXIN EFFLUX CARRIER FAMILY PROTEIN"/>
    <property type="match status" value="1"/>
</dbReference>
<evidence type="ECO:0000256" key="5">
    <source>
        <dbReference type="ARBA" id="ARBA00022989"/>
    </source>
</evidence>
<evidence type="ECO:0000256" key="6">
    <source>
        <dbReference type="ARBA" id="ARBA00023136"/>
    </source>
</evidence>
<evidence type="ECO:0000256" key="7">
    <source>
        <dbReference type="SAM" id="Phobius"/>
    </source>
</evidence>
<dbReference type="Pfam" id="PF03547">
    <property type="entry name" value="Mem_trans"/>
    <property type="match status" value="1"/>
</dbReference>
<proteinExistence type="predicted"/>
<dbReference type="EMBL" id="BARU01028463">
    <property type="protein sequence ID" value="GAH70940.1"/>
    <property type="molecule type" value="Genomic_DNA"/>
</dbReference>
<feature type="transmembrane region" description="Helical" evidence="7">
    <location>
        <begin position="129"/>
        <end position="148"/>
    </location>
</feature>
<keyword evidence="3" id="KW-1003">Cell membrane</keyword>
<dbReference type="AlphaFoldDB" id="X1INW8"/>
<name>X1INW8_9ZZZZ</name>
<comment type="caution">
    <text evidence="8">The sequence shown here is derived from an EMBL/GenBank/DDBJ whole genome shotgun (WGS) entry which is preliminary data.</text>
</comment>
<dbReference type="InterPro" id="IPR004776">
    <property type="entry name" value="Mem_transp_PIN-like"/>
</dbReference>
<feature type="transmembrane region" description="Helical" evidence="7">
    <location>
        <begin position="61"/>
        <end position="81"/>
    </location>
</feature>
<dbReference type="GO" id="GO:0055085">
    <property type="term" value="P:transmembrane transport"/>
    <property type="evidence" value="ECO:0007669"/>
    <property type="project" value="InterPro"/>
</dbReference>
<accession>X1INW8</accession>
<evidence type="ECO:0000256" key="2">
    <source>
        <dbReference type="ARBA" id="ARBA00022448"/>
    </source>
</evidence>
<keyword evidence="5 7" id="KW-1133">Transmembrane helix</keyword>
<organism evidence="8">
    <name type="scientific">marine sediment metagenome</name>
    <dbReference type="NCBI Taxonomy" id="412755"/>
    <lineage>
        <taxon>unclassified sequences</taxon>
        <taxon>metagenomes</taxon>
        <taxon>ecological metagenomes</taxon>
    </lineage>
</organism>
<feature type="transmembrane region" description="Helical" evidence="7">
    <location>
        <begin position="195"/>
        <end position="214"/>
    </location>
</feature>
<dbReference type="GO" id="GO:0016020">
    <property type="term" value="C:membrane"/>
    <property type="evidence" value="ECO:0007669"/>
    <property type="project" value="UniProtKB-SubCell"/>
</dbReference>
<evidence type="ECO:0000256" key="3">
    <source>
        <dbReference type="ARBA" id="ARBA00022475"/>
    </source>
</evidence>
<evidence type="ECO:0000256" key="4">
    <source>
        <dbReference type="ARBA" id="ARBA00022692"/>
    </source>
</evidence>
<feature type="non-terminal residue" evidence="8">
    <location>
        <position position="268"/>
    </location>
</feature>
<feature type="transmembrane region" description="Helical" evidence="7">
    <location>
        <begin position="36"/>
        <end position="55"/>
    </location>
</feature>
<evidence type="ECO:0000313" key="8">
    <source>
        <dbReference type="EMBL" id="GAH70940.1"/>
    </source>
</evidence>
<keyword evidence="2" id="KW-0813">Transport</keyword>
<keyword evidence="6 7" id="KW-0472">Membrane</keyword>
<sequence>DVNYTFLLSLTIILIGFILKKANIIKEKNGKVIAKIIFNVTLPAIILKVTSTIEFNLSLSLIPLIHIIFGLGMLGIALILFRNYPRNIKGLILMTVIGFNVVHLAFPLVEGIWGEEGLQYIVLVDAGNALTVFLFCYIVGCIFSPALNNEEKNVDFKHVAKRLLKSAPLISYVIALTINFSGIIISIFITDILDIFARANTALTLLLLGIYLSFKFEKAEWNVILKVLIMRYLIGLSIGLSLFFFLPIDQFPHLYRVVITISLVLPIG</sequence>
<feature type="non-terminal residue" evidence="8">
    <location>
        <position position="1"/>
    </location>
</feature>
<keyword evidence="4 7" id="KW-0812">Transmembrane</keyword>
<feature type="transmembrane region" description="Helical" evidence="7">
    <location>
        <begin position="6"/>
        <end position="24"/>
    </location>
</feature>
<reference evidence="8" key="1">
    <citation type="journal article" date="2014" name="Front. Microbiol.">
        <title>High frequency of phylogenetically diverse reductive dehalogenase-homologous genes in deep subseafloor sedimentary metagenomes.</title>
        <authorList>
            <person name="Kawai M."/>
            <person name="Futagami T."/>
            <person name="Toyoda A."/>
            <person name="Takaki Y."/>
            <person name="Nishi S."/>
            <person name="Hori S."/>
            <person name="Arai W."/>
            <person name="Tsubouchi T."/>
            <person name="Morono Y."/>
            <person name="Uchiyama I."/>
            <person name="Ito T."/>
            <person name="Fujiyama A."/>
            <person name="Inagaki F."/>
            <person name="Takami H."/>
        </authorList>
    </citation>
    <scope>NUCLEOTIDE SEQUENCE</scope>
    <source>
        <strain evidence="8">Expedition CK06-06</strain>
    </source>
</reference>
<dbReference type="PANTHER" id="PTHR36838:SF3">
    <property type="entry name" value="TRANSPORTER AUXIN EFFLUX CARRIER EC FAMILY"/>
    <property type="match status" value="1"/>
</dbReference>
<feature type="transmembrane region" description="Helical" evidence="7">
    <location>
        <begin position="169"/>
        <end position="189"/>
    </location>
</feature>
<comment type="subcellular location">
    <subcellularLocation>
        <location evidence="1">Membrane</location>
        <topology evidence="1">Multi-pass membrane protein</topology>
    </subcellularLocation>
</comment>
<gene>
    <name evidence="8" type="ORF">S03H2_45428</name>
</gene>
<feature type="transmembrane region" description="Helical" evidence="7">
    <location>
        <begin position="223"/>
        <end position="246"/>
    </location>
</feature>
<feature type="transmembrane region" description="Helical" evidence="7">
    <location>
        <begin position="88"/>
        <end position="109"/>
    </location>
</feature>